<evidence type="ECO:0000313" key="2">
    <source>
        <dbReference type="Proteomes" id="UP000000739"/>
    </source>
</evidence>
<keyword evidence="2" id="KW-1185">Reference proteome</keyword>
<proteinExistence type="predicted"/>
<gene>
    <name evidence="1" type="ordered locus">Dalk_2226</name>
</gene>
<dbReference type="HOGENOM" id="CLU_3327151_0_0_7"/>
<reference evidence="1 2" key="1">
    <citation type="journal article" date="2012" name="Environ. Microbiol.">
        <title>The genome sequence of Desulfatibacillum alkenivorans AK-01: a blueprint for anaerobic alkane oxidation.</title>
        <authorList>
            <person name="Callaghan A.V."/>
            <person name="Morris B.E."/>
            <person name="Pereira I.A."/>
            <person name="McInerney M.J."/>
            <person name="Austin R.N."/>
            <person name="Groves J.T."/>
            <person name="Kukor J.J."/>
            <person name="Suflita J.M."/>
            <person name="Young L.Y."/>
            <person name="Zylstra G.J."/>
            <person name="Wawrik B."/>
        </authorList>
    </citation>
    <scope>NUCLEOTIDE SEQUENCE [LARGE SCALE GENOMIC DNA]</scope>
    <source>
        <strain evidence="1 2">AK-01</strain>
    </source>
</reference>
<organism evidence="1 2">
    <name type="scientific">Desulfatibacillum aliphaticivorans</name>
    <dbReference type="NCBI Taxonomy" id="218208"/>
    <lineage>
        <taxon>Bacteria</taxon>
        <taxon>Pseudomonadati</taxon>
        <taxon>Thermodesulfobacteriota</taxon>
        <taxon>Desulfobacteria</taxon>
        <taxon>Desulfobacterales</taxon>
        <taxon>Desulfatibacillaceae</taxon>
        <taxon>Desulfatibacillum</taxon>
    </lineage>
</organism>
<dbReference type="Proteomes" id="UP000000739">
    <property type="component" value="Chromosome"/>
</dbReference>
<protein>
    <submittedName>
        <fullName evidence="1">Uncharacterized protein</fullName>
    </submittedName>
</protein>
<dbReference type="EMBL" id="CP001322">
    <property type="protein sequence ID" value="ACL03919.1"/>
    <property type="molecule type" value="Genomic_DNA"/>
</dbReference>
<accession>B8FIC9</accession>
<evidence type="ECO:0000313" key="1">
    <source>
        <dbReference type="EMBL" id="ACL03919.1"/>
    </source>
</evidence>
<sequence>METVLNKAIFAEKIIDFKQSSMHSLARHGSGKTMLKAH</sequence>
<dbReference type="KEGG" id="dal:Dalk_2226"/>
<dbReference type="AlphaFoldDB" id="B8FIC9"/>
<name>B8FIC9_DESAL</name>